<feature type="domain" description="RING-type" evidence="6">
    <location>
        <begin position="236"/>
        <end position="286"/>
    </location>
</feature>
<dbReference type="CTD" id="190236"/>
<name>Q9N3H1_CAEEL</name>
<dbReference type="HOGENOM" id="CLU_900897_0_0_1"/>
<dbReference type="EMBL" id="BX284603">
    <property type="protein sequence ID" value="CCD73803.1"/>
    <property type="molecule type" value="Genomic_DNA"/>
</dbReference>
<evidence type="ECO:0000313" key="8">
    <source>
        <dbReference type="Proteomes" id="UP000001940"/>
    </source>
</evidence>
<dbReference type="RefSeq" id="NP_497677.1">
    <property type="nucleotide sequence ID" value="NM_065276.1"/>
</dbReference>
<dbReference type="InterPro" id="IPR027370">
    <property type="entry name" value="Znf-RING_euk"/>
</dbReference>
<feature type="transmembrane region" description="Helical" evidence="5">
    <location>
        <begin position="105"/>
        <end position="130"/>
    </location>
</feature>
<dbReference type="OMA" id="AYCRICL"/>
<keyword evidence="8" id="KW-1185">Reference proteome</keyword>
<feature type="transmembrane region" description="Helical" evidence="5">
    <location>
        <begin position="7"/>
        <end position="29"/>
    </location>
</feature>
<keyword evidence="5" id="KW-0472">Membrane</keyword>
<dbReference type="Bgee" id="WBGene00021804">
    <property type="expression patterns" value="Expressed in pharyngeal muscle cell (C elegans)"/>
</dbReference>
<evidence type="ECO:0000256" key="5">
    <source>
        <dbReference type="SAM" id="Phobius"/>
    </source>
</evidence>
<evidence type="ECO:0000313" key="9">
    <source>
        <dbReference type="WormBase" id="Y53G8AM.4"/>
    </source>
</evidence>
<keyword evidence="5" id="KW-1133">Transmembrane helix</keyword>
<dbReference type="SUPFAM" id="SSF57850">
    <property type="entry name" value="RING/U-box"/>
    <property type="match status" value="1"/>
</dbReference>
<reference evidence="7 8" key="1">
    <citation type="journal article" date="1998" name="Science">
        <title>Genome sequence of the nematode C. elegans: a platform for investigating biology.</title>
        <authorList>
            <consortium name="The C. elegans sequencing consortium"/>
            <person name="Sulson J.E."/>
            <person name="Waterston R."/>
        </authorList>
    </citation>
    <scope>NUCLEOTIDE SEQUENCE [LARGE SCALE GENOMIC DNA]</scope>
    <source>
        <strain evidence="7 8">Bristol N2</strain>
    </source>
</reference>
<evidence type="ECO:0000313" key="7">
    <source>
        <dbReference type="EMBL" id="CCD73803.1"/>
    </source>
</evidence>
<dbReference type="SMR" id="Q9N3H1"/>
<dbReference type="GeneID" id="190236"/>
<dbReference type="InParanoid" id="Q9N3H1"/>
<dbReference type="Proteomes" id="UP000001940">
    <property type="component" value="Chromosome III"/>
</dbReference>
<accession>Q9N3H1</accession>
<dbReference type="WormBase" id="Y53G8AM.4">
    <property type="protein sequence ID" value="CE25416"/>
    <property type="gene ID" value="WBGene00021804"/>
</dbReference>
<feature type="transmembrane region" description="Helical" evidence="5">
    <location>
        <begin position="169"/>
        <end position="191"/>
    </location>
</feature>
<evidence type="ECO:0000259" key="6">
    <source>
        <dbReference type="PROSITE" id="PS50089"/>
    </source>
</evidence>
<dbReference type="UCSC" id="Y53G8AM.4">
    <property type="organism name" value="c. elegans"/>
</dbReference>
<evidence type="ECO:0000256" key="3">
    <source>
        <dbReference type="ARBA" id="ARBA00022833"/>
    </source>
</evidence>
<feature type="transmembrane region" description="Helical" evidence="5">
    <location>
        <begin position="74"/>
        <end position="93"/>
    </location>
</feature>
<dbReference type="AGR" id="WB:WBGene00021804"/>
<feature type="transmembrane region" description="Helical" evidence="5">
    <location>
        <begin position="41"/>
        <end position="62"/>
    </location>
</feature>
<dbReference type="KEGG" id="cel:CELE_Y53G8AM.4"/>
<evidence type="ECO:0000256" key="1">
    <source>
        <dbReference type="ARBA" id="ARBA00022723"/>
    </source>
</evidence>
<keyword evidence="5" id="KW-0812">Transmembrane</keyword>
<dbReference type="Gene3D" id="3.30.40.10">
    <property type="entry name" value="Zinc/RING finger domain, C3HC4 (zinc finger)"/>
    <property type="match status" value="1"/>
</dbReference>
<dbReference type="Pfam" id="PF13445">
    <property type="entry name" value="zf-RING_UBOX"/>
    <property type="match status" value="1"/>
</dbReference>
<feature type="transmembrane region" description="Helical" evidence="5">
    <location>
        <begin position="142"/>
        <end position="163"/>
    </location>
</feature>
<dbReference type="InterPro" id="IPR052667">
    <property type="entry name" value="E3_ubiquitin-ligase_RING"/>
</dbReference>
<keyword evidence="3" id="KW-0862">Zinc</keyword>
<sequence length="309" mass="36429">MSADSCITVTLIIALHFCGIITTFLPISSIFHDNFEYLNEIWFLVYFYGFCVYSNILYWLYFEFVERADHSSRRILVWTFSTANGMLTFARFAPQVYFLFGYGASIFYILFVALNCVSSILQFGCFHVYITSYKYHKYRAFFRGWFVPILNCLNFVLALIFLINLNFNVISFYMVNSLIFYLAITFSLLFFKKIFYAWKRFKQGSLASEFFNKYMNFKLPNIFLDGVPTETCGAYCRICLKKYSENDTKSVPRFLFACGHTYCDECCNTILKKKSEYSTKYFCVFCGQRTFGSIRKNFAVLEAMDDRKH</sequence>
<protein>
    <submittedName>
        <fullName evidence="7">RING-type domain-containing protein</fullName>
    </submittedName>
</protein>
<dbReference type="FunCoup" id="Q9N3H1">
    <property type="interactions" value="2"/>
</dbReference>
<dbReference type="AlphaFoldDB" id="Q9N3H1"/>
<gene>
    <name evidence="7" type="ORF">CELE_Y53G8AM.4</name>
    <name evidence="7 9" type="ORF">Y53G8AM.4</name>
</gene>
<dbReference type="STRING" id="6239.Y53G8AM.4.1"/>
<proteinExistence type="predicted"/>
<dbReference type="PROSITE" id="PS50089">
    <property type="entry name" value="ZF_RING_2"/>
    <property type="match status" value="1"/>
</dbReference>
<dbReference type="PaxDb" id="6239-Y53G8AM.4"/>
<dbReference type="InterPro" id="IPR013083">
    <property type="entry name" value="Znf_RING/FYVE/PHD"/>
</dbReference>
<keyword evidence="2 4" id="KW-0863">Zinc-finger</keyword>
<evidence type="ECO:0000256" key="2">
    <source>
        <dbReference type="ARBA" id="ARBA00022771"/>
    </source>
</evidence>
<dbReference type="eggNOG" id="KOG4185">
    <property type="taxonomic scope" value="Eukaryota"/>
</dbReference>
<dbReference type="PANTHER" id="PTHR47156:SF7">
    <property type="entry name" value="RING-TYPE DOMAIN-CONTAINING PROTEIN"/>
    <property type="match status" value="1"/>
</dbReference>
<dbReference type="GO" id="GO:0008270">
    <property type="term" value="F:zinc ion binding"/>
    <property type="evidence" value="ECO:0007669"/>
    <property type="project" value="UniProtKB-KW"/>
</dbReference>
<keyword evidence="1" id="KW-0479">Metal-binding</keyword>
<organism evidence="7 8">
    <name type="scientific">Caenorhabditis elegans</name>
    <dbReference type="NCBI Taxonomy" id="6239"/>
    <lineage>
        <taxon>Eukaryota</taxon>
        <taxon>Metazoa</taxon>
        <taxon>Ecdysozoa</taxon>
        <taxon>Nematoda</taxon>
        <taxon>Chromadorea</taxon>
        <taxon>Rhabditida</taxon>
        <taxon>Rhabditina</taxon>
        <taxon>Rhabditomorpha</taxon>
        <taxon>Rhabditoidea</taxon>
        <taxon>Rhabditidae</taxon>
        <taxon>Peloderinae</taxon>
        <taxon>Caenorhabditis</taxon>
    </lineage>
</organism>
<evidence type="ECO:0000256" key="4">
    <source>
        <dbReference type="PROSITE-ProRule" id="PRU00175"/>
    </source>
</evidence>
<dbReference type="PANTHER" id="PTHR47156">
    <property type="entry name" value="PROTEIN CBG20824"/>
    <property type="match status" value="1"/>
</dbReference>
<dbReference type="InterPro" id="IPR001841">
    <property type="entry name" value="Znf_RING"/>
</dbReference>